<name>A0A845AVK3_9SPHN</name>
<dbReference type="SUPFAM" id="SSF56925">
    <property type="entry name" value="OMPA-like"/>
    <property type="match status" value="1"/>
</dbReference>
<dbReference type="AlphaFoldDB" id="A0A845AVK3"/>
<protein>
    <submittedName>
        <fullName evidence="4">Outer membrane beta-barrel protein</fullName>
    </submittedName>
</protein>
<evidence type="ECO:0000313" key="3">
    <source>
        <dbReference type="EMBL" id="MXP30453.1"/>
    </source>
</evidence>
<gene>
    <name evidence="3" type="ORF">GRI94_01310</name>
    <name evidence="4" type="ORF">GRI94_15400</name>
</gene>
<dbReference type="EMBL" id="WTYE01000001">
    <property type="protein sequence ID" value="MXP30453.1"/>
    <property type="molecule type" value="Genomic_DNA"/>
</dbReference>
<comment type="similarity">
    <text evidence="1">Belongs to the OmpW/AlkL family.</text>
</comment>
<proteinExistence type="inferred from homology"/>
<evidence type="ECO:0000313" key="5">
    <source>
        <dbReference type="Proteomes" id="UP000446786"/>
    </source>
</evidence>
<dbReference type="PANTHER" id="PTHR36920">
    <property type="match status" value="1"/>
</dbReference>
<comment type="caution">
    <text evidence="4">The sequence shown here is derived from an EMBL/GenBank/DDBJ whole genome shotgun (WGS) entry which is preliminary data.</text>
</comment>
<dbReference type="Gene3D" id="2.40.160.20">
    <property type="match status" value="1"/>
</dbReference>
<dbReference type="PANTHER" id="PTHR36920:SF1">
    <property type="entry name" value="OUTER MEMBRANE PROTEIN W"/>
    <property type="match status" value="1"/>
</dbReference>
<evidence type="ECO:0000256" key="2">
    <source>
        <dbReference type="SAM" id="SignalP"/>
    </source>
</evidence>
<dbReference type="OrthoDB" id="9807574at2"/>
<dbReference type="Pfam" id="PF03922">
    <property type="entry name" value="OmpW"/>
    <property type="match status" value="1"/>
</dbReference>
<feature type="chain" id="PRO_5044663613" evidence="2">
    <location>
        <begin position="22"/>
        <end position="225"/>
    </location>
</feature>
<accession>A0A845AVK3</accession>
<reference evidence="4 5" key="1">
    <citation type="submission" date="2019-12" db="EMBL/GenBank/DDBJ databases">
        <title>Genomic-based taxomic classification of the family Erythrobacteraceae.</title>
        <authorList>
            <person name="Xu L."/>
        </authorList>
    </citation>
    <scope>NUCLEOTIDE SEQUENCE [LARGE SCALE GENOMIC DNA]</scope>
    <source>
        <strain evidence="4 5">JCM 16677</strain>
    </source>
</reference>
<keyword evidence="2" id="KW-0732">Signal</keyword>
<evidence type="ECO:0000256" key="1">
    <source>
        <dbReference type="ARBA" id="ARBA00009330"/>
    </source>
</evidence>
<dbReference type="InterPro" id="IPR011250">
    <property type="entry name" value="OMP/PagP_B-barrel"/>
</dbReference>
<dbReference type="Proteomes" id="UP000446786">
    <property type="component" value="Unassembled WGS sequence"/>
</dbReference>
<dbReference type="GO" id="GO:0055085">
    <property type="term" value="P:transmembrane transport"/>
    <property type="evidence" value="ECO:0007669"/>
    <property type="project" value="TreeGrafter"/>
</dbReference>
<sequence>MLKTSLLAASAFAAMALPVSAASAQEAGDIQVRAFVTGVLPDGEITDVNADLFGLPADAQTNVTDSVVPTIAAEYFIASNFSIETICCITTTDVDGIGGLAGTNLINNAIVLPATLTGKFHLTNDSGFKPYIGGGVTHFFIFDEGVGPDAAALGIDDVNLSNEFGFVLQAGADIDLNDTGMVLGVDVKRYFVDTTANFNAGGVNIINTDHKLDPWVISAGLGFRF</sequence>
<evidence type="ECO:0000313" key="4">
    <source>
        <dbReference type="EMBL" id="MXP33213.1"/>
    </source>
</evidence>
<dbReference type="GO" id="GO:0019867">
    <property type="term" value="C:outer membrane"/>
    <property type="evidence" value="ECO:0007669"/>
    <property type="project" value="InterPro"/>
</dbReference>
<dbReference type="InterPro" id="IPR005618">
    <property type="entry name" value="OMPW"/>
</dbReference>
<organism evidence="4 5">
    <name type="scientific">Parerythrobacter jejuensis</name>
    <dbReference type="NCBI Taxonomy" id="795812"/>
    <lineage>
        <taxon>Bacteria</taxon>
        <taxon>Pseudomonadati</taxon>
        <taxon>Pseudomonadota</taxon>
        <taxon>Alphaproteobacteria</taxon>
        <taxon>Sphingomonadales</taxon>
        <taxon>Erythrobacteraceae</taxon>
        <taxon>Parerythrobacter</taxon>
    </lineage>
</organism>
<dbReference type="EMBL" id="WTYE01000001">
    <property type="protein sequence ID" value="MXP33213.1"/>
    <property type="molecule type" value="Genomic_DNA"/>
</dbReference>
<dbReference type="RefSeq" id="WP_160778001.1">
    <property type="nucleotide sequence ID" value="NZ_BAAAZF010000001.1"/>
</dbReference>
<keyword evidence="5" id="KW-1185">Reference proteome</keyword>
<feature type="signal peptide" evidence="2">
    <location>
        <begin position="1"/>
        <end position="21"/>
    </location>
</feature>